<dbReference type="SUPFAM" id="SSF52540">
    <property type="entry name" value="P-loop containing nucleoside triphosphate hydrolases"/>
    <property type="match status" value="1"/>
</dbReference>
<dbReference type="EMBL" id="DS469692">
    <property type="protein sequence ID" value="EDO35652.1"/>
    <property type="molecule type" value="Genomic_DNA"/>
</dbReference>
<dbReference type="InterPro" id="IPR027417">
    <property type="entry name" value="P-loop_NTPase"/>
</dbReference>
<evidence type="ECO:0000313" key="2">
    <source>
        <dbReference type="Proteomes" id="UP000001593"/>
    </source>
</evidence>
<dbReference type="HOGENOM" id="CLU_3130251_0_0_1"/>
<feature type="non-terminal residue" evidence="1">
    <location>
        <position position="50"/>
    </location>
</feature>
<protein>
    <recommendedName>
        <fullName evidence="3">Helicase ATP-binding domain-containing protein</fullName>
    </recommendedName>
</protein>
<dbReference type="PANTHER" id="PTHR14074:SF16">
    <property type="entry name" value="ANTIVIRAL INNATE IMMUNE RESPONSE RECEPTOR RIG-I"/>
    <property type="match status" value="1"/>
</dbReference>
<dbReference type="STRING" id="45351.A7SKX4"/>
<feature type="non-terminal residue" evidence="1">
    <location>
        <position position="1"/>
    </location>
</feature>
<accession>A7SKX4</accession>
<name>A7SKX4_NEMVE</name>
<evidence type="ECO:0000313" key="1">
    <source>
        <dbReference type="EMBL" id="EDO35652.1"/>
    </source>
</evidence>
<dbReference type="Proteomes" id="UP000001593">
    <property type="component" value="Unassembled WGS sequence"/>
</dbReference>
<dbReference type="PANTHER" id="PTHR14074">
    <property type="entry name" value="HELICASE WITH DEATH DOMAIN-RELATED"/>
    <property type="match status" value="1"/>
</dbReference>
<gene>
    <name evidence="1" type="ORF">NEMVEDRAFT_v1g77702</name>
</gene>
<organism evidence="1 2">
    <name type="scientific">Nematostella vectensis</name>
    <name type="common">Starlet sea anemone</name>
    <dbReference type="NCBI Taxonomy" id="45351"/>
    <lineage>
        <taxon>Eukaryota</taxon>
        <taxon>Metazoa</taxon>
        <taxon>Cnidaria</taxon>
        <taxon>Anthozoa</taxon>
        <taxon>Hexacorallia</taxon>
        <taxon>Actiniaria</taxon>
        <taxon>Edwardsiidae</taxon>
        <taxon>Nematostella</taxon>
    </lineage>
</organism>
<reference evidence="1 2" key="1">
    <citation type="journal article" date="2007" name="Science">
        <title>Sea anemone genome reveals ancestral eumetazoan gene repertoire and genomic organization.</title>
        <authorList>
            <person name="Putnam N.H."/>
            <person name="Srivastava M."/>
            <person name="Hellsten U."/>
            <person name="Dirks B."/>
            <person name="Chapman J."/>
            <person name="Salamov A."/>
            <person name="Terry A."/>
            <person name="Shapiro H."/>
            <person name="Lindquist E."/>
            <person name="Kapitonov V.V."/>
            <person name="Jurka J."/>
            <person name="Genikhovich G."/>
            <person name="Grigoriev I.V."/>
            <person name="Lucas S.M."/>
            <person name="Steele R.E."/>
            <person name="Finnerty J.R."/>
            <person name="Technau U."/>
            <person name="Martindale M.Q."/>
            <person name="Rokhsar D.S."/>
        </authorList>
    </citation>
    <scope>NUCLEOTIDE SEQUENCE [LARGE SCALE GENOMIC DNA]</scope>
    <source>
        <strain evidence="2">CH2 X CH6</strain>
    </source>
</reference>
<keyword evidence="2" id="KW-1185">Reference proteome</keyword>
<dbReference type="AlphaFoldDB" id="A7SKX4"/>
<proteinExistence type="predicted"/>
<dbReference type="InterPro" id="IPR051363">
    <property type="entry name" value="RLR_Helicase"/>
</dbReference>
<dbReference type="InParanoid" id="A7SKX4"/>
<dbReference type="PhylomeDB" id="A7SKX4"/>
<dbReference type="eggNOG" id="KOG0701">
    <property type="taxonomic scope" value="Eukaryota"/>
</dbReference>
<dbReference type="Gene3D" id="3.40.50.300">
    <property type="entry name" value="P-loop containing nucleotide triphosphate hydrolases"/>
    <property type="match status" value="1"/>
</dbReference>
<evidence type="ECO:0008006" key="3">
    <source>
        <dbReference type="Google" id="ProtNLM"/>
    </source>
</evidence>
<sequence length="50" mass="5716">DDNQVLVMTAQIFLDLLGHARLRLSDVNLIVFDECHHARKGHPYKQASTE</sequence>